<dbReference type="InterPro" id="IPR013598">
    <property type="entry name" value="Exportin-1/Importin-b-like"/>
</dbReference>
<dbReference type="GO" id="GO:0000056">
    <property type="term" value="P:ribosomal small subunit export from nucleus"/>
    <property type="evidence" value="ECO:0007669"/>
    <property type="project" value="TreeGrafter"/>
</dbReference>
<dbReference type="PANTHER" id="PTHR11223:SF2">
    <property type="entry name" value="EXPORTIN-1"/>
    <property type="match status" value="1"/>
</dbReference>
<dbReference type="GO" id="GO:0006611">
    <property type="term" value="P:protein export from nucleus"/>
    <property type="evidence" value="ECO:0007669"/>
    <property type="project" value="InterPro"/>
</dbReference>
<dbReference type="Gene3D" id="1.25.10.10">
    <property type="entry name" value="Leucine-rich Repeat Variant"/>
    <property type="match status" value="1"/>
</dbReference>
<comment type="similarity">
    <text evidence="1">Belongs to the exportin family.</text>
</comment>
<dbReference type="GO" id="GO:0031267">
    <property type="term" value="F:small GTPase binding"/>
    <property type="evidence" value="ECO:0007669"/>
    <property type="project" value="InterPro"/>
</dbReference>
<evidence type="ECO:0000259" key="2">
    <source>
        <dbReference type="PROSITE" id="PS50166"/>
    </source>
</evidence>
<sequence>MNRSTGETQQLASKILTELKEQEGSWMRVDGILQFSQLMQTKYYALQILESLIQTRWKTLPREQCEGIKSFIVGLVIKISSDEITDPQMKTYLQKLNLVLVQIVKQEWPKHWPTFMTDIVGASKVNDNLCLNNMIVLRLLSEEVFDFDVEMTQAKAHHLKKTFCGEFQAVFSLCHAVMVNFLVFIV</sequence>
<evidence type="ECO:0000313" key="3">
    <source>
        <dbReference type="Proteomes" id="UP000887564"/>
    </source>
</evidence>
<dbReference type="Proteomes" id="UP000887564">
    <property type="component" value="Unplaced"/>
</dbReference>
<dbReference type="PANTHER" id="PTHR11223">
    <property type="entry name" value="EXPORTIN 1/5"/>
    <property type="match status" value="1"/>
</dbReference>
<dbReference type="WBParaSite" id="PEQ_0000313701-mRNA-1">
    <property type="protein sequence ID" value="PEQ_0000313701-mRNA-1"/>
    <property type="gene ID" value="PEQ_0000313701"/>
</dbReference>
<dbReference type="Pfam" id="PF08389">
    <property type="entry name" value="Xpo1"/>
    <property type="match status" value="1"/>
</dbReference>
<feature type="domain" description="Importin N-terminal" evidence="2">
    <location>
        <begin position="12"/>
        <end position="78"/>
    </location>
</feature>
<protein>
    <submittedName>
        <fullName evidence="4">Importin N-terminal domain-containing protein</fullName>
    </submittedName>
</protein>
<organism evidence="3 4">
    <name type="scientific">Parascaris equorum</name>
    <name type="common">Equine roundworm</name>
    <dbReference type="NCBI Taxonomy" id="6256"/>
    <lineage>
        <taxon>Eukaryota</taxon>
        <taxon>Metazoa</taxon>
        <taxon>Ecdysozoa</taxon>
        <taxon>Nematoda</taxon>
        <taxon>Chromadorea</taxon>
        <taxon>Rhabditida</taxon>
        <taxon>Spirurina</taxon>
        <taxon>Ascaridomorpha</taxon>
        <taxon>Ascaridoidea</taxon>
        <taxon>Ascarididae</taxon>
        <taxon>Parascaris</taxon>
    </lineage>
</organism>
<dbReference type="GO" id="GO:0005049">
    <property type="term" value="F:nuclear export signal receptor activity"/>
    <property type="evidence" value="ECO:0007669"/>
    <property type="project" value="InterPro"/>
</dbReference>
<dbReference type="AlphaFoldDB" id="A0A914R901"/>
<dbReference type="SMART" id="SM00913">
    <property type="entry name" value="IBN_N"/>
    <property type="match status" value="1"/>
</dbReference>
<reference evidence="4" key="1">
    <citation type="submission" date="2022-11" db="UniProtKB">
        <authorList>
            <consortium name="WormBaseParasite"/>
        </authorList>
    </citation>
    <scope>IDENTIFICATION</scope>
</reference>
<evidence type="ECO:0000313" key="4">
    <source>
        <dbReference type="WBParaSite" id="PEQ_0000313701-mRNA-1"/>
    </source>
</evidence>
<dbReference type="PROSITE" id="PS50166">
    <property type="entry name" value="IMPORTIN_B_NT"/>
    <property type="match status" value="1"/>
</dbReference>
<dbReference type="InterPro" id="IPR045065">
    <property type="entry name" value="XPO1/5"/>
</dbReference>
<dbReference type="InterPro" id="IPR011989">
    <property type="entry name" value="ARM-like"/>
</dbReference>
<dbReference type="SUPFAM" id="SSF48371">
    <property type="entry name" value="ARM repeat"/>
    <property type="match status" value="1"/>
</dbReference>
<dbReference type="GO" id="GO:0005737">
    <property type="term" value="C:cytoplasm"/>
    <property type="evidence" value="ECO:0007669"/>
    <property type="project" value="TreeGrafter"/>
</dbReference>
<dbReference type="GO" id="GO:0005634">
    <property type="term" value="C:nucleus"/>
    <property type="evidence" value="ECO:0007669"/>
    <property type="project" value="TreeGrafter"/>
</dbReference>
<name>A0A914R901_PAREQ</name>
<keyword evidence="3" id="KW-1185">Reference proteome</keyword>
<evidence type="ECO:0000256" key="1">
    <source>
        <dbReference type="ARBA" id="ARBA00009466"/>
    </source>
</evidence>
<proteinExistence type="inferred from homology"/>
<dbReference type="InterPro" id="IPR001494">
    <property type="entry name" value="Importin-beta_N"/>
</dbReference>
<dbReference type="GO" id="GO:0000055">
    <property type="term" value="P:ribosomal large subunit export from nucleus"/>
    <property type="evidence" value="ECO:0007669"/>
    <property type="project" value="TreeGrafter"/>
</dbReference>
<accession>A0A914R901</accession>
<dbReference type="InterPro" id="IPR016024">
    <property type="entry name" value="ARM-type_fold"/>
</dbReference>
<dbReference type="Pfam" id="PF03810">
    <property type="entry name" value="IBN_N"/>
    <property type="match status" value="1"/>
</dbReference>